<evidence type="ECO:0000256" key="15">
    <source>
        <dbReference type="SAM" id="Phobius"/>
    </source>
</evidence>
<dbReference type="InterPro" id="IPR001726">
    <property type="entry name" value="TdT/Mu"/>
</dbReference>
<reference evidence="17" key="1">
    <citation type="submission" date="2025-08" db="UniProtKB">
        <authorList>
            <consortium name="Ensembl"/>
        </authorList>
    </citation>
    <scope>IDENTIFICATION</scope>
</reference>
<feature type="binding site" evidence="13">
    <location>
        <position position="408"/>
    </location>
    <ligand>
        <name>Mg(2+)</name>
        <dbReference type="ChEBI" id="CHEBI:18420"/>
    </ligand>
</feature>
<comment type="catalytic activity">
    <reaction evidence="11">
        <text>DNA(n) + a 2'-deoxyribonucleoside 5'-triphosphate = DNA(n+1) + diphosphate</text>
        <dbReference type="Rhea" id="RHEA:22508"/>
        <dbReference type="Rhea" id="RHEA-COMP:17339"/>
        <dbReference type="Rhea" id="RHEA-COMP:17340"/>
        <dbReference type="ChEBI" id="CHEBI:33019"/>
        <dbReference type="ChEBI" id="CHEBI:61560"/>
        <dbReference type="ChEBI" id="CHEBI:173112"/>
        <dbReference type="EC" id="2.7.7.31"/>
    </reaction>
</comment>
<dbReference type="AlphaFoldDB" id="A0A3B3VRZ9"/>
<dbReference type="InterPro" id="IPR028207">
    <property type="entry name" value="DNA_pol_B_palm_palm"/>
</dbReference>
<dbReference type="PIRSF" id="PIRSF501176">
    <property type="entry name" value="DNApol_mu"/>
    <property type="match status" value="1"/>
</dbReference>
<dbReference type="PIRSF" id="PIRSF000817">
    <property type="entry name" value="DNA_NT"/>
    <property type="match status" value="1"/>
</dbReference>
<dbReference type="GO" id="GO:0005634">
    <property type="term" value="C:nucleus"/>
    <property type="evidence" value="ECO:0007669"/>
    <property type="project" value="UniProtKB-SubCell"/>
</dbReference>
<dbReference type="PROSITE" id="PS00522">
    <property type="entry name" value="DNA_POLYMERASE_X"/>
    <property type="match status" value="1"/>
</dbReference>
<dbReference type="Gene3D" id="3.40.50.10190">
    <property type="entry name" value="BRCT domain"/>
    <property type="match status" value="1"/>
</dbReference>
<evidence type="ECO:0000256" key="11">
    <source>
        <dbReference type="ARBA" id="ARBA00048976"/>
    </source>
</evidence>
<dbReference type="InterPro" id="IPR036420">
    <property type="entry name" value="BRCT_dom_sf"/>
</dbReference>
<dbReference type="CDD" id="cd00141">
    <property type="entry name" value="NT_POLXc"/>
    <property type="match status" value="1"/>
</dbReference>
<evidence type="ECO:0000313" key="18">
    <source>
        <dbReference type="Proteomes" id="UP000261500"/>
    </source>
</evidence>
<dbReference type="Pfam" id="PF14791">
    <property type="entry name" value="DNA_pol_B_thumb"/>
    <property type="match status" value="1"/>
</dbReference>
<evidence type="ECO:0000256" key="10">
    <source>
        <dbReference type="ARBA" id="ARBA00037135"/>
    </source>
</evidence>
<dbReference type="GO" id="GO:0006304">
    <property type="term" value="P:DNA modification"/>
    <property type="evidence" value="ECO:0007669"/>
    <property type="project" value="UniProtKB-KW"/>
</dbReference>
<dbReference type="InterPro" id="IPR043519">
    <property type="entry name" value="NT_sf"/>
</dbReference>
<comment type="subcellular location">
    <subcellularLocation>
        <location evidence="2 12">Nucleus</location>
    </subcellularLocation>
</comment>
<dbReference type="InterPro" id="IPR037160">
    <property type="entry name" value="DNA_Pol_thumb_sf"/>
</dbReference>
<comment type="similarity">
    <text evidence="3 12">Belongs to the DNA polymerase type-X family.</text>
</comment>
<dbReference type="InterPro" id="IPR027249">
    <property type="entry name" value="DNA/RNApol_mu"/>
</dbReference>
<dbReference type="InterPro" id="IPR010996">
    <property type="entry name" value="HHH_MUS81"/>
</dbReference>
<dbReference type="GeneTree" id="ENSGT00940000158490"/>
<keyword evidence="5 12" id="KW-0808">Transferase</keyword>
<dbReference type="Gene3D" id="1.10.150.20">
    <property type="entry name" value="5' to 3' exonuclease, C-terminal subdomain"/>
    <property type="match status" value="1"/>
</dbReference>
<evidence type="ECO:0000256" key="2">
    <source>
        <dbReference type="ARBA" id="ARBA00004123"/>
    </source>
</evidence>
<dbReference type="InterPro" id="IPR018944">
    <property type="entry name" value="DNA_pol_lambd_fingers_domain"/>
</dbReference>
<dbReference type="Pfam" id="PF14716">
    <property type="entry name" value="HHH_8"/>
    <property type="match status" value="1"/>
</dbReference>
<organism evidence="17 18">
    <name type="scientific">Poecilia latipinna</name>
    <name type="common">sailfin molly</name>
    <dbReference type="NCBI Taxonomy" id="48699"/>
    <lineage>
        <taxon>Eukaryota</taxon>
        <taxon>Metazoa</taxon>
        <taxon>Chordata</taxon>
        <taxon>Craniata</taxon>
        <taxon>Vertebrata</taxon>
        <taxon>Euteleostomi</taxon>
        <taxon>Actinopterygii</taxon>
        <taxon>Neopterygii</taxon>
        <taxon>Teleostei</taxon>
        <taxon>Neoteleostei</taxon>
        <taxon>Acanthomorphata</taxon>
        <taxon>Ovalentaria</taxon>
        <taxon>Atherinomorphae</taxon>
        <taxon>Cyprinodontiformes</taxon>
        <taxon>Poeciliidae</taxon>
        <taxon>Poeciliinae</taxon>
        <taxon>Poecilia</taxon>
    </lineage>
</organism>
<feature type="transmembrane region" description="Helical" evidence="15">
    <location>
        <begin position="407"/>
        <end position="426"/>
    </location>
</feature>
<dbReference type="SUPFAM" id="SSF81585">
    <property type="entry name" value="PsbU/PolX domain-like"/>
    <property type="match status" value="1"/>
</dbReference>
<keyword evidence="8 12" id="KW-0460">Magnesium</keyword>
<feature type="binding site" evidence="13">
    <location>
        <position position="336"/>
    </location>
    <ligand>
        <name>Mg(2+)</name>
        <dbReference type="ChEBI" id="CHEBI:18420"/>
    </ligand>
</feature>
<dbReference type="PRINTS" id="PR00871">
    <property type="entry name" value="DNAPOLXTDT"/>
</dbReference>
<dbReference type="PANTHER" id="PTHR11276:SF24">
    <property type="entry name" value="DNA-DIRECTED DNA_RNA POLYMERASE MU"/>
    <property type="match status" value="1"/>
</dbReference>
<evidence type="ECO:0000313" key="17">
    <source>
        <dbReference type="Ensembl" id="ENSPLAP00000027813.1"/>
    </source>
</evidence>
<dbReference type="PROSITE" id="PS50172">
    <property type="entry name" value="BRCT"/>
    <property type="match status" value="1"/>
</dbReference>
<dbReference type="SUPFAM" id="SSF47802">
    <property type="entry name" value="DNA polymerase beta, N-terminal domain-like"/>
    <property type="match status" value="1"/>
</dbReference>
<dbReference type="EC" id="2.7.7.7" evidence="12"/>
<dbReference type="SUPFAM" id="SSF81301">
    <property type="entry name" value="Nucleotidyltransferase"/>
    <property type="match status" value="1"/>
</dbReference>
<dbReference type="SUPFAM" id="SSF52113">
    <property type="entry name" value="BRCT domain"/>
    <property type="match status" value="1"/>
</dbReference>
<comment type="catalytic activity">
    <reaction evidence="12">
        <text>DNA(n) + a 2'-deoxyribonucleoside 5'-triphosphate = DNA(n+1) + diphosphate</text>
        <dbReference type="Rhea" id="RHEA:22508"/>
        <dbReference type="Rhea" id="RHEA-COMP:17339"/>
        <dbReference type="Rhea" id="RHEA-COMP:17340"/>
        <dbReference type="ChEBI" id="CHEBI:33019"/>
        <dbReference type="ChEBI" id="CHEBI:61560"/>
        <dbReference type="ChEBI" id="CHEBI:173112"/>
        <dbReference type="EC" id="2.7.7.7"/>
    </reaction>
</comment>
<dbReference type="FunFam" id="1.10.150.110:FF:000003">
    <property type="entry name" value="DNA polymerase mu"/>
    <property type="match status" value="1"/>
</dbReference>
<keyword evidence="18" id="KW-1185">Reference proteome</keyword>
<evidence type="ECO:0000256" key="4">
    <source>
        <dbReference type="ARBA" id="ARBA00022639"/>
    </source>
</evidence>
<name>A0A3B3VRZ9_9TELE</name>
<dbReference type="GO" id="GO:0003912">
    <property type="term" value="F:DNA nucleotidylexotransferase activity"/>
    <property type="evidence" value="ECO:0007669"/>
    <property type="project" value="UniProtKB-KW"/>
</dbReference>
<dbReference type="GO" id="GO:0003887">
    <property type="term" value="F:DNA-directed DNA polymerase activity"/>
    <property type="evidence" value="ECO:0007669"/>
    <property type="project" value="UniProtKB-UniRule"/>
</dbReference>
<evidence type="ECO:0000256" key="13">
    <source>
        <dbReference type="PIRSR" id="PIRSR000817-1"/>
    </source>
</evidence>
<dbReference type="GO" id="GO:0006303">
    <property type="term" value="P:double-strand break repair via nonhomologous end joining"/>
    <property type="evidence" value="ECO:0007669"/>
    <property type="project" value="TreeGrafter"/>
</dbReference>
<dbReference type="FunFam" id="3.30.210.10:FF:000003">
    <property type="entry name" value="DNA nucleotidylexotransferase"/>
    <property type="match status" value="1"/>
</dbReference>
<dbReference type="Pfam" id="PF14792">
    <property type="entry name" value="DNA_pol_B_palm"/>
    <property type="match status" value="1"/>
</dbReference>
<dbReference type="Gene3D" id="3.30.210.10">
    <property type="entry name" value="DNA polymerase, thumb domain"/>
    <property type="match status" value="1"/>
</dbReference>
<dbReference type="Ensembl" id="ENSPLAT00000021183.1">
    <property type="protein sequence ID" value="ENSPLAP00000027813.1"/>
    <property type="gene ID" value="ENSPLAG00000016963.1"/>
</dbReference>
<dbReference type="InterPro" id="IPR029398">
    <property type="entry name" value="PolB_thumb"/>
</dbReference>
<proteinExistence type="inferred from homology"/>
<keyword evidence="7 12" id="KW-0479">Metal-binding</keyword>
<dbReference type="Pfam" id="PF10391">
    <property type="entry name" value="DNA_pol_lambd_f"/>
    <property type="match status" value="1"/>
</dbReference>
<protein>
    <recommendedName>
        <fullName evidence="12">DNA-directed DNA/RNA polymerase mu</fullName>
        <ecNumber evidence="12">2.7.7.7</ecNumber>
    </recommendedName>
</protein>
<dbReference type="FunFam" id="1.10.150.20:FF:000010">
    <property type="entry name" value="DNA polymerase lambda"/>
    <property type="match status" value="1"/>
</dbReference>
<dbReference type="InterPro" id="IPR002054">
    <property type="entry name" value="DNA-dir_DNA_pol_X"/>
</dbReference>
<dbReference type="Gene3D" id="1.10.150.110">
    <property type="entry name" value="DNA polymerase beta, N-terminal domain-like"/>
    <property type="match status" value="1"/>
</dbReference>
<comment type="function">
    <text evidence="12">Gap-filling polymerase involved in repair of DNA double-strand breaks by non-homologous end joining (NHEJ).</text>
</comment>
<feature type="domain" description="BRCT" evidence="16">
    <location>
        <begin position="25"/>
        <end position="121"/>
    </location>
</feature>
<dbReference type="InterPro" id="IPR022312">
    <property type="entry name" value="DNA_pol_X"/>
</dbReference>
<keyword evidence="4" id="KW-0780">Terminal addition</keyword>
<keyword evidence="9 12" id="KW-0539">Nucleus</keyword>
<evidence type="ECO:0000256" key="6">
    <source>
        <dbReference type="ARBA" id="ARBA00022695"/>
    </source>
</evidence>
<evidence type="ECO:0000256" key="7">
    <source>
        <dbReference type="ARBA" id="ARBA00022723"/>
    </source>
</evidence>
<dbReference type="GO" id="GO:0046872">
    <property type="term" value="F:metal ion binding"/>
    <property type="evidence" value="ECO:0007669"/>
    <property type="project" value="UniProtKB-UniRule"/>
</dbReference>
<feature type="transmembrane region" description="Helical" evidence="15">
    <location>
        <begin position="371"/>
        <end position="395"/>
    </location>
</feature>
<reference evidence="17" key="2">
    <citation type="submission" date="2025-09" db="UniProtKB">
        <authorList>
            <consortium name="Ensembl"/>
        </authorList>
    </citation>
    <scope>IDENTIFICATION</scope>
</reference>
<feature type="binding site" evidence="13">
    <location>
        <position position="338"/>
    </location>
    <ligand>
        <name>Mg(2+)</name>
        <dbReference type="ChEBI" id="CHEBI:18420"/>
    </ligand>
</feature>
<dbReference type="Proteomes" id="UP000261500">
    <property type="component" value="Unplaced"/>
</dbReference>
<keyword evidence="6 12" id="KW-0548">Nucleotidyltransferase</keyword>
<dbReference type="InterPro" id="IPR027421">
    <property type="entry name" value="DNA_pol_lamdba_lyase_dom_sf"/>
</dbReference>
<dbReference type="PANTHER" id="PTHR11276">
    <property type="entry name" value="DNA POLYMERASE TYPE-X FAMILY MEMBER"/>
    <property type="match status" value="1"/>
</dbReference>
<evidence type="ECO:0000259" key="16">
    <source>
        <dbReference type="PROSITE" id="PS50172"/>
    </source>
</evidence>
<keyword evidence="15" id="KW-1133">Transmembrane helix</keyword>
<feature type="compositionally biased region" description="Polar residues" evidence="14">
    <location>
        <begin position="11"/>
        <end position="24"/>
    </location>
</feature>
<dbReference type="InterPro" id="IPR001357">
    <property type="entry name" value="BRCT_dom"/>
</dbReference>
<accession>A0A3B3VRZ9</accession>
<evidence type="ECO:0000256" key="9">
    <source>
        <dbReference type="ARBA" id="ARBA00023242"/>
    </source>
</evidence>
<keyword evidence="15" id="KW-0812">Transmembrane</keyword>
<evidence type="ECO:0000256" key="3">
    <source>
        <dbReference type="ARBA" id="ARBA00008323"/>
    </source>
</evidence>
<evidence type="ECO:0000256" key="8">
    <source>
        <dbReference type="ARBA" id="ARBA00022842"/>
    </source>
</evidence>
<dbReference type="Gene3D" id="3.30.460.10">
    <property type="entry name" value="Beta Polymerase, domain 2"/>
    <property type="match status" value="1"/>
</dbReference>
<dbReference type="GO" id="GO:0003677">
    <property type="term" value="F:DNA binding"/>
    <property type="evidence" value="ECO:0007669"/>
    <property type="project" value="UniProtKB-UniRule"/>
</dbReference>
<dbReference type="FunFam" id="3.40.50.10190:FF:000035">
    <property type="entry name" value="DNA-directed DNA/RNA polymerase mu"/>
    <property type="match status" value="1"/>
</dbReference>
<sequence length="484" mass="53760">MVPLKRRKVANSGTLNAGTHNSAATQPNKFPQVILFLLERKMGASRRAFLSQLGRRKGFQVEELFSKNVTHVICESNTAQEARMWLEAQGAGQAGRHLLDVSWYTESMRDGHPVEILDRHKLQQTPGGTVHLLMNDSEVTPFSVPGYACQRRCTLENHNAVLTDALSLLAENAELSDEDGRGVAFRRAAAVLKALPSAVTNMSQLTGLPCLGGHSLRVIKDILENGTSSEVESTKESERFKALKVLTGIFGVGSKTADRWIREGIHNLQQLRDSGQTLNRAQQAGLEHYDDIKQPVSLAEAEAIRGIVGRAVASVSPEAQIVLTGGFRRGKLTGHDVDFLITHPEEGSEVGLMPKLVSWLESRVSCHLQNVLLICDVIFLLMFALFCRFSLCCFIDKQTRRWRAVRVDLVVSPISQFAFALLGWTGSKLFERELRRWAGHEKGMSLSSHALYDNKQGRYIRASSEEEIFAHLGLEFIPPNERNA</sequence>
<evidence type="ECO:0000256" key="5">
    <source>
        <dbReference type="ARBA" id="ARBA00022679"/>
    </source>
</evidence>
<comment type="cofactor">
    <cofactor evidence="1 12 13">
        <name>Mg(2+)</name>
        <dbReference type="ChEBI" id="CHEBI:18420"/>
    </cofactor>
</comment>
<evidence type="ECO:0000256" key="1">
    <source>
        <dbReference type="ARBA" id="ARBA00001946"/>
    </source>
</evidence>
<feature type="region of interest" description="Disordered" evidence="14">
    <location>
        <begin position="1"/>
        <end position="24"/>
    </location>
</feature>
<dbReference type="InterPro" id="IPR019843">
    <property type="entry name" value="DNA_pol-X_BS"/>
</dbReference>
<comment type="function">
    <text evidence="10">Template-independent DNA polymerase which catalyzes the random addition of deoxynucleoside 5'-triphosphate to the 3'-end of a DNA initiator. One of the in vivo functions of this enzyme is the addition of nucleotides at the junction (N region) of rearranged Ig heavy chain and T-cell receptor gene segments during the maturation of B- and T-cells.</text>
</comment>
<dbReference type="PRINTS" id="PR00869">
    <property type="entry name" value="DNAPOLX"/>
</dbReference>
<keyword evidence="15" id="KW-0472">Membrane</keyword>
<evidence type="ECO:0000256" key="12">
    <source>
        <dbReference type="PIRNR" id="PIRNR000817"/>
    </source>
</evidence>
<dbReference type="SMART" id="SM00483">
    <property type="entry name" value="POLXc"/>
    <property type="match status" value="1"/>
</dbReference>
<evidence type="ECO:0000256" key="14">
    <source>
        <dbReference type="SAM" id="MobiDB-lite"/>
    </source>
</evidence>